<dbReference type="AlphaFoldDB" id="A0A7H9HZ38"/>
<sequence length="143" mass="15739">MRSKGYSRRALGLIGAISAVCAVGGLLAYWTLSASSSDGSKRERRGSRCVIVTKSVAEFDEINWESLLKEDVVLVVAPGVLFSHQSYKVICCNTMSGLWSCVRHLKKEQLLLKPDDLETPMPADVPRYVGQVIHITSQLDLTD</sequence>
<dbReference type="EMBL" id="CP059272">
    <property type="protein sequence ID" value="QLQ81742.1"/>
    <property type="molecule type" value="Genomic_DNA"/>
</dbReference>
<evidence type="ECO:0000256" key="5">
    <source>
        <dbReference type="ARBA" id="ARBA00022593"/>
    </source>
</evidence>
<evidence type="ECO:0000256" key="9">
    <source>
        <dbReference type="ARBA" id="ARBA00023140"/>
    </source>
</evidence>
<comment type="subcellular location">
    <subcellularLocation>
        <location evidence="2">Peroxisome membrane</location>
        <topology evidence="2">Single-pass membrane protein</topology>
    </subcellularLocation>
</comment>
<dbReference type="OrthoDB" id="4036401at2759"/>
<evidence type="ECO:0000256" key="1">
    <source>
        <dbReference type="ARBA" id="ARBA00003659"/>
    </source>
</evidence>
<dbReference type="GO" id="GO:0005778">
    <property type="term" value="C:peroxisomal membrane"/>
    <property type="evidence" value="ECO:0007669"/>
    <property type="project" value="UniProtKB-SubCell"/>
</dbReference>
<evidence type="ECO:0000256" key="2">
    <source>
        <dbReference type="ARBA" id="ARBA00004549"/>
    </source>
</evidence>
<keyword evidence="9" id="KW-0576">Peroxisome</keyword>
<gene>
    <name evidence="11" type="ORF">HG537_0F05030</name>
</gene>
<keyword evidence="5" id="KW-0962">Peroxisome biogenesis</keyword>
<evidence type="ECO:0000256" key="6">
    <source>
        <dbReference type="ARBA" id="ARBA00022692"/>
    </source>
</evidence>
<evidence type="ECO:0000256" key="3">
    <source>
        <dbReference type="ARBA" id="ARBA00009642"/>
    </source>
</evidence>
<feature type="transmembrane region" description="Helical" evidence="10">
    <location>
        <begin position="12"/>
        <end position="32"/>
    </location>
</feature>
<evidence type="ECO:0000256" key="4">
    <source>
        <dbReference type="ARBA" id="ARBA00018967"/>
    </source>
</evidence>
<protein>
    <recommendedName>
        <fullName evidence="4">Peroxisome assembly protein 22</fullName>
    </recommendedName>
</protein>
<reference evidence="11 12" key="1">
    <citation type="submission" date="2020-06" db="EMBL/GenBank/DDBJ databases">
        <title>The yeast mating-type switching endonuclease HO is a domesticated member of an unorthodox homing genetic element family.</title>
        <authorList>
            <person name="Coughlan A.Y."/>
            <person name="Lombardi L."/>
            <person name="Braun-Galleani S."/>
            <person name="Martos A.R."/>
            <person name="Galeote V."/>
            <person name="Bigey F."/>
            <person name="Dequin S."/>
            <person name="Byrne K.P."/>
            <person name="Wolfe K.H."/>
        </authorList>
    </citation>
    <scope>NUCLEOTIDE SEQUENCE [LARGE SCALE GENOMIC DNA]</scope>
    <source>
        <strain evidence="11 12">CBS2947</strain>
    </source>
</reference>
<dbReference type="GO" id="GO:0007031">
    <property type="term" value="P:peroxisome organization"/>
    <property type="evidence" value="ECO:0007669"/>
    <property type="project" value="UniProtKB-KW"/>
</dbReference>
<proteinExistence type="inferred from homology"/>
<keyword evidence="7 10" id="KW-1133">Transmembrane helix</keyword>
<accession>A0A7H9HZ38</accession>
<dbReference type="Proteomes" id="UP000510647">
    <property type="component" value="Chromosome 6"/>
</dbReference>
<dbReference type="InterPro" id="IPR038613">
    <property type="entry name" value="Peroxin-22_C_sf"/>
</dbReference>
<keyword evidence="6 10" id="KW-0812">Transmembrane</keyword>
<comment type="similarity">
    <text evidence="3">Belongs to the peroxin-22 family.</text>
</comment>
<organism evidence="11 12">
    <name type="scientific">Torulaspora globosa</name>
    <dbReference type="NCBI Taxonomy" id="48254"/>
    <lineage>
        <taxon>Eukaryota</taxon>
        <taxon>Fungi</taxon>
        <taxon>Dikarya</taxon>
        <taxon>Ascomycota</taxon>
        <taxon>Saccharomycotina</taxon>
        <taxon>Saccharomycetes</taxon>
        <taxon>Saccharomycetales</taxon>
        <taxon>Saccharomycetaceae</taxon>
        <taxon>Torulaspora</taxon>
    </lineage>
</organism>
<evidence type="ECO:0000256" key="8">
    <source>
        <dbReference type="ARBA" id="ARBA00023136"/>
    </source>
</evidence>
<dbReference type="Pfam" id="PF12827">
    <property type="entry name" value="Peroxin-22"/>
    <property type="match status" value="1"/>
</dbReference>
<evidence type="ECO:0000256" key="10">
    <source>
        <dbReference type="SAM" id="Phobius"/>
    </source>
</evidence>
<keyword evidence="8 10" id="KW-0472">Membrane</keyword>
<evidence type="ECO:0000313" key="12">
    <source>
        <dbReference type="Proteomes" id="UP000510647"/>
    </source>
</evidence>
<name>A0A7H9HZ38_9SACH</name>
<evidence type="ECO:0000313" key="11">
    <source>
        <dbReference type="EMBL" id="QLQ81742.1"/>
    </source>
</evidence>
<dbReference type="Gene3D" id="3.40.50.11730">
    <property type="entry name" value="Peroxisome assembly protein 22"/>
    <property type="match status" value="1"/>
</dbReference>
<keyword evidence="12" id="KW-1185">Reference proteome</keyword>
<evidence type="ECO:0000256" key="7">
    <source>
        <dbReference type="ARBA" id="ARBA00022989"/>
    </source>
</evidence>
<dbReference type="InterPro" id="IPR024359">
    <property type="entry name" value="Peroxin-22"/>
</dbReference>
<comment type="function">
    <text evidence="1">Involved in peroxisome biogenesis.</text>
</comment>